<keyword evidence="2" id="KW-0805">Transcription regulation</keyword>
<keyword evidence="5" id="KW-0539">Nucleus</keyword>
<dbReference type="GO" id="GO:0005198">
    <property type="term" value="F:structural molecule activity"/>
    <property type="evidence" value="ECO:0007669"/>
    <property type="project" value="TreeGrafter"/>
</dbReference>
<dbReference type="GO" id="GO:0046695">
    <property type="term" value="C:SLIK (SAGA-like) complex"/>
    <property type="evidence" value="ECO:0007669"/>
    <property type="project" value="InterPro"/>
</dbReference>
<dbReference type="InterPro" id="IPR036427">
    <property type="entry name" value="Bromodomain-like_sf"/>
</dbReference>
<feature type="compositionally biased region" description="Low complexity" evidence="7">
    <location>
        <begin position="889"/>
        <end position="913"/>
    </location>
</feature>
<dbReference type="GO" id="GO:0046982">
    <property type="term" value="F:protein heterodimerization activity"/>
    <property type="evidence" value="ECO:0007669"/>
    <property type="project" value="InterPro"/>
</dbReference>
<feature type="compositionally biased region" description="Low complexity" evidence="7">
    <location>
        <begin position="1003"/>
        <end position="1012"/>
    </location>
</feature>
<evidence type="ECO:0000256" key="4">
    <source>
        <dbReference type="ARBA" id="ARBA00023163"/>
    </source>
</evidence>
<feature type="compositionally biased region" description="Pro residues" evidence="7">
    <location>
        <begin position="914"/>
        <end position="924"/>
    </location>
</feature>
<feature type="region of interest" description="Disordered" evidence="7">
    <location>
        <begin position="864"/>
        <end position="1035"/>
    </location>
</feature>
<dbReference type="PRINTS" id="PR00503">
    <property type="entry name" value="BROMODOMAIN"/>
</dbReference>
<evidence type="ECO:0000256" key="6">
    <source>
        <dbReference type="PROSITE-ProRule" id="PRU00035"/>
    </source>
</evidence>
<feature type="compositionally biased region" description="Basic and acidic residues" evidence="7">
    <location>
        <begin position="928"/>
        <end position="938"/>
    </location>
</feature>
<dbReference type="PANTHER" id="PTHR47343">
    <property type="entry name" value="TRANSCRIPTIONAL ACTIVATOR SPT7"/>
    <property type="match status" value="1"/>
</dbReference>
<dbReference type="InterPro" id="IPR018359">
    <property type="entry name" value="Bromodomain_CS"/>
</dbReference>
<evidence type="ECO:0000313" key="9">
    <source>
        <dbReference type="EMBL" id="KZS87020.1"/>
    </source>
</evidence>
<dbReference type="PROSITE" id="PS00633">
    <property type="entry name" value="BROMODOMAIN_1"/>
    <property type="match status" value="1"/>
</dbReference>
<evidence type="ECO:0000256" key="5">
    <source>
        <dbReference type="ARBA" id="ARBA00023242"/>
    </source>
</evidence>
<dbReference type="PANTHER" id="PTHR47343:SF1">
    <property type="entry name" value="TRANSCRIPTIONAL ACTIVATOR SPT7"/>
    <property type="match status" value="1"/>
</dbReference>
<feature type="region of interest" description="Disordered" evidence="7">
    <location>
        <begin position="349"/>
        <end position="392"/>
    </location>
</feature>
<evidence type="ECO:0000256" key="2">
    <source>
        <dbReference type="ARBA" id="ARBA00023015"/>
    </source>
</evidence>
<dbReference type="CDD" id="cd22927">
    <property type="entry name" value="HFD_SPT7"/>
    <property type="match status" value="1"/>
</dbReference>
<dbReference type="AlphaFoldDB" id="A0A164MTJ8"/>
<dbReference type="Gene3D" id="1.10.20.10">
    <property type="entry name" value="Histone, subunit A"/>
    <property type="match status" value="1"/>
</dbReference>
<evidence type="ECO:0000256" key="7">
    <source>
        <dbReference type="SAM" id="MobiDB-lite"/>
    </source>
</evidence>
<evidence type="ECO:0000313" key="10">
    <source>
        <dbReference type="Proteomes" id="UP000076722"/>
    </source>
</evidence>
<dbReference type="Proteomes" id="UP000076722">
    <property type="component" value="Unassembled WGS sequence"/>
</dbReference>
<feature type="region of interest" description="Disordered" evidence="7">
    <location>
        <begin position="443"/>
        <end position="497"/>
    </location>
</feature>
<dbReference type="GO" id="GO:0006357">
    <property type="term" value="P:regulation of transcription by RNA polymerase II"/>
    <property type="evidence" value="ECO:0007669"/>
    <property type="project" value="TreeGrafter"/>
</dbReference>
<dbReference type="SMART" id="SM00297">
    <property type="entry name" value="BROMO"/>
    <property type="match status" value="1"/>
</dbReference>
<accession>A0A164MTJ8</accession>
<feature type="compositionally biased region" description="Polar residues" evidence="7">
    <location>
        <begin position="868"/>
        <end position="880"/>
    </location>
</feature>
<keyword evidence="4" id="KW-0804">Transcription</keyword>
<dbReference type="GO" id="GO:0006325">
    <property type="term" value="P:chromatin organization"/>
    <property type="evidence" value="ECO:0007669"/>
    <property type="project" value="UniProtKB-ARBA"/>
</dbReference>
<dbReference type="PROSITE" id="PS50014">
    <property type="entry name" value="BROMODOMAIN_2"/>
    <property type="match status" value="1"/>
</dbReference>
<dbReference type="SUPFAM" id="SSF47370">
    <property type="entry name" value="Bromodomain"/>
    <property type="match status" value="1"/>
</dbReference>
<name>A0A164MTJ8_9AGAM</name>
<dbReference type="GO" id="GO:0005634">
    <property type="term" value="C:nucleus"/>
    <property type="evidence" value="ECO:0007669"/>
    <property type="project" value="UniProtKB-SubCell"/>
</dbReference>
<keyword evidence="10" id="KW-1185">Reference proteome</keyword>
<dbReference type="Pfam" id="PF00439">
    <property type="entry name" value="Bromodomain"/>
    <property type="match status" value="1"/>
</dbReference>
<dbReference type="STRING" id="1314777.A0A164MTJ8"/>
<feature type="compositionally biased region" description="Low complexity" evidence="7">
    <location>
        <begin position="159"/>
        <end position="179"/>
    </location>
</feature>
<proteinExistence type="predicted"/>
<evidence type="ECO:0000259" key="8">
    <source>
        <dbReference type="PROSITE" id="PS50014"/>
    </source>
</evidence>
<feature type="domain" description="Bromo" evidence="8">
    <location>
        <begin position="58"/>
        <end position="121"/>
    </location>
</feature>
<dbReference type="OrthoDB" id="21449at2759"/>
<feature type="region of interest" description="Disordered" evidence="7">
    <location>
        <begin position="519"/>
        <end position="547"/>
    </location>
</feature>
<sequence>MNNLLRSVGHELSEGLSDTELHLLLAAVKDVRAHDPKSHEQFYDELEGLLIELRTVTLDNRDAEVFLKPVSRAEVPDYFDVIQNPMDLSTMLKKVKQKSYKSKRDFADDLNLIWDNCFKYNVGVDHPLRLAASRLRSKANLILDRITDRSDRQAPRLPPSYVSSLPSPPSSNASNDSAVKPYMNGKIKMNGRSTSKGKDKEHSQPPKIPLKITIKSHVHRPHRIPKSAITVPAVPFGDRAAIVRTPQAMSLFLELDKELDSLLGVGSSTSASTLPSTESHSIVLNFDAPAPSRKKLTVTEKMNELILSEREHSSSWGVATILANGHRGDDDSADEDMEMVADNSMVNGRHMSPAKRKRSVSSVAEGDASQRKKMKLEPQETELPPNGAGPPTAPLTAGLDSAVSEDLRSAYNPVEDPVEAALEAWWKVVQCNTLAGGGMPGTPLPPPAEPMPNRIPRKGKGTGKRKRKKEDMAQGKLKATKKINRQKDHQNPDHEDKSLLSLMNTNIRTLRKLRTVHQSYSQVTRDQEQRETGDIEGAPSGLAPPSFLEAPPIEKELILPVEPEDSARIRSRERPWRPSAVIGSEEADECVRWSCSKVLEHTTFQGTSSMALDVLTSLAVDYISNLGRTLRLYCDRHSKTMTAEDIILHTLFENGIPEISELEYYIKDDIVRHGARMLDVEKKLSNALADANAMDVIDDDVVFGEDADEDNFSSGLFGDLIGEDYLGLGAAGILAETGMANFQIPKRLWKGKKKDDAVSAAGDAKAEPALPYPIPKPFVPLTWGTVDNQIGLLQKFYKDRFEASNVPQSSLPTDPNTSLGGIPAMSISPPTPAPPYLLTLPHMPPPPPSFQPYMNGVNGIPPFPIQPAPTSQGLFLSVPSTGMPPNGVPSLSPSQSLPQSPLTAGTSPISPALPLLPPPPPPLSPSTELKDDVPDPLRTKIGPLGQVLSTNPASSTVKKKSKKEDPVKKGGGKKGEAEDASNAADTSRADSQPSTAPKKKKSTGAANGTATKKAVKPKMPSQAPEFTILEMVPPV</sequence>
<dbReference type="EMBL" id="KV419459">
    <property type="protein sequence ID" value="KZS87020.1"/>
    <property type="molecule type" value="Genomic_DNA"/>
</dbReference>
<comment type="subcellular location">
    <subcellularLocation>
        <location evidence="1">Nucleus</location>
    </subcellularLocation>
</comment>
<dbReference type="InterPro" id="IPR037782">
    <property type="entry name" value="Spt7"/>
</dbReference>
<dbReference type="GO" id="GO:0000124">
    <property type="term" value="C:SAGA complex"/>
    <property type="evidence" value="ECO:0007669"/>
    <property type="project" value="InterPro"/>
</dbReference>
<keyword evidence="3 6" id="KW-0103">Bromodomain</keyword>
<dbReference type="InterPro" id="IPR009072">
    <property type="entry name" value="Histone-fold"/>
</dbReference>
<feature type="compositionally biased region" description="Basic and acidic residues" evidence="7">
    <location>
        <begin position="485"/>
        <end position="497"/>
    </location>
</feature>
<organism evidence="9 10">
    <name type="scientific">Sistotremastrum niveocremeum HHB9708</name>
    <dbReference type="NCBI Taxonomy" id="1314777"/>
    <lineage>
        <taxon>Eukaryota</taxon>
        <taxon>Fungi</taxon>
        <taxon>Dikarya</taxon>
        <taxon>Basidiomycota</taxon>
        <taxon>Agaricomycotina</taxon>
        <taxon>Agaricomycetes</taxon>
        <taxon>Sistotremastrales</taxon>
        <taxon>Sistotremastraceae</taxon>
        <taxon>Sertulicium</taxon>
        <taxon>Sertulicium niveocremeum</taxon>
    </lineage>
</organism>
<feature type="compositionally biased region" description="Polar residues" evidence="7">
    <location>
        <begin position="947"/>
        <end position="956"/>
    </location>
</feature>
<evidence type="ECO:0000256" key="1">
    <source>
        <dbReference type="ARBA" id="ARBA00004123"/>
    </source>
</evidence>
<evidence type="ECO:0000256" key="3">
    <source>
        <dbReference type="ARBA" id="ARBA00023117"/>
    </source>
</evidence>
<dbReference type="Gene3D" id="1.20.920.10">
    <property type="entry name" value="Bromodomain-like"/>
    <property type="match status" value="1"/>
</dbReference>
<feature type="compositionally biased region" description="Basic and acidic residues" evidence="7">
    <location>
        <begin position="962"/>
        <end position="977"/>
    </location>
</feature>
<feature type="region of interest" description="Disordered" evidence="7">
    <location>
        <begin position="150"/>
        <end position="206"/>
    </location>
</feature>
<reference evidence="9 10" key="1">
    <citation type="journal article" date="2016" name="Mol. Biol. Evol.">
        <title>Comparative Genomics of Early-Diverging Mushroom-Forming Fungi Provides Insights into the Origins of Lignocellulose Decay Capabilities.</title>
        <authorList>
            <person name="Nagy L.G."/>
            <person name="Riley R."/>
            <person name="Tritt A."/>
            <person name="Adam C."/>
            <person name="Daum C."/>
            <person name="Floudas D."/>
            <person name="Sun H."/>
            <person name="Yadav J.S."/>
            <person name="Pangilinan J."/>
            <person name="Larsson K.H."/>
            <person name="Matsuura K."/>
            <person name="Barry K."/>
            <person name="Labutti K."/>
            <person name="Kuo R."/>
            <person name="Ohm R.A."/>
            <person name="Bhattacharya S.S."/>
            <person name="Shirouzu T."/>
            <person name="Yoshinaga Y."/>
            <person name="Martin F.M."/>
            <person name="Grigoriev I.V."/>
            <person name="Hibbett D.S."/>
        </authorList>
    </citation>
    <scope>NUCLEOTIDE SEQUENCE [LARGE SCALE GENOMIC DNA]</scope>
    <source>
        <strain evidence="9 10">HHB9708</strain>
    </source>
</reference>
<protein>
    <recommendedName>
        <fullName evidence="8">Bromo domain-containing protein</fullName>
    </recommendedName>
</protein>
<feature type="compositionally biased region" description="Basic residues" evidence="7">
    <location>
        <begin position="455"/>
        <end position="468"/>
    </location>
</feature>
<dbReference type="Pfam" id="PF07524">
    <property type="entry name" value="Bromo_TP"/>
    <property type="match status" value="1"/>
</dbReference>
<dbReference type="InterPro" id="IPR001487">
    <property type="entry name" value="Bromodomain"/>
</dbReference>
<dbReference type="InterPro" id="IPR006565">
    <property type="entry name" value="BTP"/>
</dbReference>
<feature type="compositionally biased region" description="Polar residues" evidence="7">
    <location>
        <begin position="983"/>
        <end position="995"/>
    </location>
</feature>
<gene>
    <name evidence="9" type="ORF">SISNIDRAFT_447170</name>
</gene>